<protein>
    <submittedName>
        <fullName evidence="2">Uncharacterized protein</fullName>
    </submittedName>
</protein>
<sequence>MKRHHKLQAADPSLILLPDPSVVAPLTPPWILVLLSVPSKRACDFPRLLRLLTSLVVCCCAIFAVLRIAIVKLGILGSAIGLPLFDHVLR</sequence>
<dbReference type="Proteomes" id="UP000287144">
    <property type="component" value="Unassembled WGS sequence"/>
</dbReference>
<accession>A0A428TKB3</accession>
<dbReference type="AlphaFoldDB" id="A0A428TKB3"/>
<keyword evidence="1" id="KW-1133">Transmembrane helix</keyword>
<dbReference type="EMBL" id="NKCK01000075">
    <property type="protein sequence ID" value="RSM02466.1"/>
    <property type="molecule type" value="Genomic_DNA"/>
</dbReference>
<keyword evidence="1" id="KW-0812">Transmembrane</keyword>
<keyword evidence="1" id="KW-0472">Membrane</keyword>
<keyword evidence="3" id="KW-1185">Reference proteome</keyword>
<reference evidence="2 3" key="1">
    <citation type="submission" date="2017-06" db="EMBL/GenBank/DDBJ databases">
        <title>Comparative genomic analysis of Ambrosia Fusariam Clade fungi.</title>
        <authorList>
            <person name="Stajich J.E."/>
            <person name="Carrillo J."/>
            <person name="Kijimoto T."/>
            <person name="Eskalen A."/>
            <person name="O'Donnell K."/>
            <person name="Kasson M."/>
        </authorList>
    </citation>
    <scope>NUCLEOTIDE SEQUENCE [LARGE SCALE GENOMIC DNA]</scope>
    <source>
        <strain evidence="2 3">NRRL62579</strain>
    </source>
</reference>
<gene>
    <name evidence="2" type="ORF">CEP52_007944</name>
</gene>
<evidence type="ECO:0000313" key="2">
    <source>
        <dbReference type="EMBL" id="RSM02466.1"/>
    </source>
</evidence>
<organism evidence="2 3">
    <name type="scientific">Fusarium oligoseptatum</name>
    <dbReference type="NCBI Taxonomy" id="2604345"/>
    <lineage>
        <taxon>Eukaryota</taxon>
        <taxon>Fungi</taxon>
        <taxon>Dikarya</taxon>
        <taxon>Ascomycota</taxon>
        <taxon>Pezizomycotina</taxon>
        <taxon>Sordariomycetes</taxon>
        <taxon>Hypocreomycetidae</taxon>
        <taxon>Hypocreales</taxon>
        <taxon>Nectriaceae</taxon>
        <taxon>Fusarium</taxon>
        <taxon>Fusarium solani species complex</taxon>
    </lineage>
</organism>
<proteinExistence type="predicted"/>
<name>A0A428TKB3_9HYPO</name>
<comment type="caution">
    <text evidence="2">The sequence shown here is derived from an EMBL/GenBank/DDBJ whole genome shotgun (WGS) entry which is preliminary data.</text>
</comment>
<evidence type="ECO:0000256" key="1">
    <source>
        <dbReference type="SAM" id="Phobius"/>
    </source>
</evidence>
<evidence type="ECO:0000313" key="3">
    <source>
        <dbReference type="Proteomes" id="UP000287144"/>
    </source>
</evidence>
<feature type="transmembrane region" description="Helical" evidence="1">
    <location>
        <begin position="48"/>
        <end position="70"/>
    </location>
</feature>